<feature type="transmembrane region" description="Helical" evidence="6">
    <location>
        <begin position="40"/>
        <end position="61"/>
    </location>
</feature>
<dbReference type="InterPro" id="IPR030417">
    <property type="entry name" value="MS4A"/>
</dbReference>
<accession>A0AA88IK56</accession>
<evidence type="ECO:0000313" key="7">
    <source>
        <dbReference type="EMBL" id="KAK2815527.1"/>
    </source>
</evidence>
<comment type="subcellular location">
    <subcellularLocation>
        <location evidence="1">Membrane</location>
        <topology evidence="1">Multi-pass membrane protein</topology>
    </subcellularLocation>
</comment>
<feature type="transmembrane region" description="Helical" evidence="6">
    <location>
        <begin position="155"/>
        <end position="176"/>
    </location>
</feature>
<evidence type="ECO:0000313" key="8">
    <source>
        <dbReference type="Proteomes" id="UP001187415"/>
    </source>
</evidence>
<proteinExistence type="inferred from homology"/>
<comment type="caution">
    <text evidence="7">The sequence shown here is derived from an EMBL/GenBank/DDBJ whole genome shotgun (WGS) entry which is preliminary data.</text>
</comment>
<name>A0AA88IK56_CHASR</name>
<dbReference type="InterPro" id="IPR007237">
    <property type="entry name" value="CD20-like"/>
</dbReference>
<dbReference type="Proteomes" id="UP001187415">
    <property type="component" value="Unassembled WGS sequence"/>
</dbReference>
<comment type="similarity">
    <text evidence="2">Belongs to the MS4A family.</text>
</comment>
<dbReference type="EMBL" id="JAUPFM010000022">
    <property type="protein sequence ID" value="KAK2815527.1"/>
    <property type="molecule type" value="Genomic_DNA"/>
</dbReference>
<keyword evidence="4 6" id="KW-1133">Transmembrane helix</keyword>
<feature type="transmembrane region" description="Helical" evidence="6">
    <location>
        <begin position="67"/>
        <end position="89"/>
    </location>
</feature>
<evidence type="ECO:0000256" key="4">
    <source>
        <dbReference type="ARBA" id="ARBA00022989"/>
    </source>
</evidence>
<evidence type="ECO:0000256" key="3">
    <source>
        <dbReference type="ARBA" id="ARBA00022692"/>
    </source>
</evidence>
<dbReference type="AlphaFoldDB" id="A0AA88IK56"/>
<reference evidence="7" key="1">
    <citation type="submission" date="2023-07" db="EMBL/GenBank/DDBJ databases">
        <title>Chromosome-level Genome Assembly of Striped Snakehead (Channa striata).</title>
        <authorList>
            <person name="Liu H."/>
        </authorList>
    </citation>
    <scope>NUCLEOTIDE SEQUENCE</scope>
    <source>
        <strain evidence="7">Gz</strain>
        <tissue evidence="7">Muscle</tissue>
    </source>
</reference>
<evidence type="ECO:0008006" key="9">
    <source>
        <dbReference type="Google" id="ProtNLM"/>
    </source>
</evidence>
<gene>
    <name evidence="7" type="ORF">Q5P01_025994</name>
</gene>
<dbReference type="PANTHER" id="PTHR23320">
    <property type="entry name" value="MEMBRANE-SPANNING 4-DOMAINS SUBFAMILY A MS4A -RELATED"/>
    <property type="match status" value="1"/>
</dbReference>
<dbReference type="Pfam" id="PF04103">
    <property type="entry name" value="CD20"/>
    <property type="match status" value="1"/>
</dbReference>
<dbReference type="PANTHER" id="PTHR23320:SF129">
    <property type="entry name" value="MEMBRANE-SPANNING 4-DOMAINS SUBFAMILY A MEMBER 15"/>
    <property type="match status" value="1"/>
</dbReference>
<evidence type="ECO:0000256" key="5">
    <source>
        <dbReference type="ARBA" id="ARBA00023136"/>
    </source>
</evidence>
<evidence type="ECO:0000256" key="1">
    <source>
        <dbReference type="ARBA" id="ARBA00004141"/>
    </source>
</evidence>
<protein>
    <recommendedName>
        <fullName evidence="9">Membrane-spanning 4-domains subfamily A member 12</fullName>
    </recommendedName>
</protein>
<dbReference type="GO" id="GO:0016020">
    <property type="term" value="C:membrane"/>
    <property type="evidence" value="ECO:0007669"/>
    <property type="project" value="UniProtKB-SubCell"/>
</dbReference>
<feature type="transmembrane region" description="Helical" evidence="6">
    <location>
        <begin position="101"/>
        <end position="121"/>
    </location>
</feature>
<sequence>MAVAVSRDLTVQVLEDSNTVKLTDRQQALRAAIQRGELKSLGVSQVMLGLLVITYSIPLHLTEVTDVIMLGVPWWSGLTFVTAGVVAILLDRHCTVKNLKVCLLVSMVSTLMSAVAVSMYSVDIDRYPVEPCNKNDHDNCTEKHYATKMSRGLKLSLLLFTLAQTVISAILCFLLYRQRRNLGQYTSLNQDAPPTSTTIMPHNLN</sequence>
<evidence type="ECO:0000256" key="2">
    <source>
        <dbReference type="ARBA" id="ARBA00009565"/>
    </source>
</evidence>
<evidence type="ECO:0000256" key="6">
    <source>
        <dbReference type="SAM" id="Phobius"/>
    </source>
</evidence>
<keyword evidence="8" id="KW-1185">Reference proteome</keyword>
<keyword evidence="5 6" id="KW-0472">Membrane</keyword>
<keyword evidence="3 6" id="KW-0812">Transmembrane</keyword>
<organism evidence="7 8">
    <name type="scientific">Channa striata</name>
    <name type="common">Snakehead murrel</name>
    <name type="synonym">Ophicephalus striatus</name>
    <dbReference type="NCBI Taxonomy" id="64152"/>
    <lineage>
        <taxon>Eukaryota</taxon>
        <taxon>Metazoa</taxon>
        <taxon>Chordata</taxon>
        <taxon>Craniata</taxon>
        <taxon>Vertebrata</taxon>
        <taxon>Euteleostomi</taxon>
        <taxon>Actinopterygii</taxon>
        <taxon>Neopterygii</taxon>
        <taxon>Teleostei</taxon>
        <taxon>Neoteleostei</taxon>
        <taxon>Acanthomorphata</taxon>
        <taxon>Anabantaria</taxon>
        <taxon>Anabantiformes</taxon>
        <taxon>Channoidei</taxon>
        <taxon>Channidae</taxon>
        <taxon>Channa</taxon>
    </lineage>
</organism>